<keyword evidence="2" id="KW-1185">Reference proteome</keyword>
<dbReference type="Proteomes" id="UP001320148">
    <property type="component" value="Chromosome"/>
</dbReference>
<accession>A0ABM7PLF7</accession>
<gene>
    <name evidence="1" type="ORF">DSLASN_35480</name>
</gene>
<sequence>MIFLATGVIPVNVNREKALQPVSSCTHGSPVSRSANTTVERTVEAYLTCKAIRTAGEDDIGALSLRNK</sequence>
<dbReference type="EMBL" id="AP024488">
    <property type="protein sequence ID" value="BCS97916.1"/>
    <property type="molecule type" value="Genomic_DNA"/>
</dbReference>
<proteinExistence type="predicted"/>
<evidence type="ECO:0000313" key="2">
    <source>
        <dbReference type="Proteomes" id="UP001320148"/>
    </source>
</evidence>
<reference evidence="1 2" key="1">
    <citation type="submission" date="2021-02" db="EMBL/GenBank/DDBJ databases">
        <title>Complete genome of Desulfoluna sp. strain ASN36.</title>
        <authorList>
            <person name="Takahashi A."/>
            <person name="Kojima H."/>
            <person name="Fukui M."/>
        </authorList>
    </citation>
    <scope>NUCLEOTIDE SEQUENCE [LARGE SCALE GENOMIC DNA]</scope>
    <source>
        <strain evidence="1 2">ASN36</strain>
    </source>
</reference>
<organism evidence="1 2">
    <name type="scientific">Desulfoluna limicola</name>
    <dbReference type="NCBI Taxonomy" id="2810562"/>
    <lineage>
        <taxon>Bacteria</taxon>
        <taxon>Pseudomonadati</taxon>
        <taxon>Thermodesulfobacteriota</taxon>
        <taxon>Desulfobacteria</taxon>
        <taxon>Desulfobacterales</taxon>
        <taxon>Desulfolunaceae</taxon>
        <taxon>Desulfoluna</taxon>
    </lineage>
</organism>
<protein>
    <submittedName>
        <fullName evidence="1">Uncharacterized protein</fullName>
    </submittedName>
</protein>
<name>A0ABM7PLF7_9BACT</name>
<evidence type="ECO:0000313" key="1">
    <source>
        <dbReference type="EMBL" id="BCS97916.1"/>
    </source>
</evidence>